<dbReference type="InterPro" id="IPR036188">
    <property type="entry name" value="FAD/NAD-bd_sf"/>
</dbReference>
<reference evidence="2 3" key="1">
    <citation type="submission" date="2019-03" db="EMBL/GenBank/DDBJ databases">
        <title>Genomics of glacier-inhabiting Cryobacterium strains.</title>
        <authorList>
            <person name="Liu Q."/>
            <person name="Xin Y.-H."/>
        </authorList>
    </citation>
    <scope>NUCLEOTIDE SEQUENCE [LARGE SCALE GENOMIC DNA]</scope>
    <source>
        <strain evidence="3">TMT1-22</strain>
    </source>
</reference>
<dbReference type="SUPFAM" id="SSF51905">
    <property type="entry name" value="FAD/NAD(P)-binding domain"/>
    <property type="match status" value="1"/>
</dbReference>
<dbReference type="GO" id="GO:0016491">
    <property type="term" value="F:oxidoreductase activity"/>
    <property type="evidence" value="ECO:0007669"/>
    <property type="project" value="InterPro"/>
</dbReference>
<dbReference type="InterPro" id="IPR050281">
    <property type="entry name" value="Flavin_monoamine_oxidase"/>
</dbReference>
<dbReference type="InterPro" id="IPR002937">
    <property type="entry name" value="Amino_oxidase"/>
</dbReference>
<sequence>MKVIIIGAGLAGLTAAWELHKLGHETTILEARNRVGGRTWSQKLSNGQLTERGGEYVFPTEFEIRRLSAEVGVPVLTHNVRYGRRTVGTSHVSFAELNETSARLSSTLTTMLGDGLDRVSVDDVYSATLGGNFRANPLYCRIRTSLAADPARISAEAAILHESSSANGYVEDGGRFLNGNQSLALELARRLAPAVRLESPVIGVDQSRTGVQVTLADGGSIDADAAVITVPFPLLRSLALGFDLNPAQRIALDHRFMGTAAKLGVPLTRVDGDSALQHGDQAWWSWRSMSADGENRVPALSCFAGGEATLQALETVAGPRTWLAALQEMRPELVLDGDPLLTDWTSDEWAQGSYSAASLDWTADDIGAFKLPSGRVAIAGEHTGIAQSLNGAVESGVRAAAALRLLS</sequence>
<evidence type="ECO:0000313" key="3">
    <source>
        <dbReference type="Proteomes" id="UP000297403"/>
    </source>
</evidence>
<accession>A0AAQ2HFX7</accession>
<comment type="caution">
    <text evidence="2">The sequence shown here is derived from an EMBL/GenBank/DDBJ whole genome shotgun (WGS) entry which is preliminary data.</text>
</comment>
<organism evidence="2 3">
    <name type="scientific">Cryobacterium shii</name>
    <dbReference type="NCBI Taxonomy" id="1259235"/>
    <lineage>
        <taxon>Bacteria</taxon>
        <taxon>Bacillati</taxon>
        <taxon>Actinomycetota</taxon>
        <taxon>Actinomycetes</taxon>
        <taxon>Micrococcales</taxon>
        <taxon>Microbacteriaceae</taxon>
        <taxon>Cryobacterium</taxon>
    </lineage>
</organism>
<dbReference type="EMBL" id="SOFY01000029">
    <property type="protein sequence ID" value="TFC49270.1"/>
    <property type="molecule type" value="Genomic_DNA"/>
</dbReference>
<dbReference type="AlphaFoldDB" id="A0AAQ2HFX7"/>
<name>A0AAQ2HFX7_9MICO</name>
<keyword evidence="3" id="KW-1185">Reference proteome</keyword>
<dbReference type="Pfam" id="PF01593">
    <property type="entry name" value="Amino_oxidase"/>
    <property type="match status" value="1"/>
</dbReference>
<dbReference type="Gene3D" id="3.50.50.60">
    <property type="entry name" value="FAD/NAD(P)-binding domain"/>
    <property type="match status" value="1"/>
</dbReference>
<dbReference type="Proteomes" id="UP000297403">
    <property type="component" value="Unassembled WGS sequence"/>
</dbReference>
<gene>
    <name evidence="2" type="ORF">E3O49_06370</name>
</gene>
<feature type="domain" description="Amine oxidase" evidence="1">
    <location>
        <begin position="10"/>
        <end position="403"/>
    </location>
</feature>
<proteinExistence type="predicted"/>
<dbReference type="PANTHER" id="PTHR10742">
    <property type="entry name" value="FLAVIN MONOAMINE OXIDASE"/>
    <property type="match status" value="1"/>
</dbReference>
<evidence type="ECO:0000259" key="1">
    <source>
        <dbReference type="Pfam" id="PF01593"/>
    </source>
</evidence>
<protein>
    <submittedName>
        <fullName evidence="2">FAD-dependent oxidoreductase</fullName>
    </submittedName>
</protein>
<dbReference type="PANTHER" id="PTHR10742:SF410">
    <property type="entry name" value="LYSINE-SPECIFIC HISTONE DEMETHYLASE 2"/>
    <property type="match status" value="1"/>
</dbReference>
<evidence type="ECO:0000313" key="2">
    <source>
        <dbReference type="EMBL" id="TFC49270.1"/>
    </source>
</evidence>